<dbReference type="Pfam" id="PF12680">
    <property type="entry name" value="SnoaL_2"/>
    <property type="match status" value="1"/>
</dbReference>
<dbReference type="KEGG" id="aori:SD37_40835"/>
<dbReference type="AlphaFoldDB" id="A0A193CA24"/>
<name>A0A193CA24_AMYOR</name>
<keyword evidence="3" id="KW-1185">Reference proteome</keyword>
<dbReference type="InterPro" id="IPR037401">
    <property type="entry name" value="SnoaL-like"/>
</dbReference>
<protein>
    <recommendedName>
        <fullName evidence="1">SnoaL-like domain-containing protein</fullName>
    </recommendedName>
</protein>
<gene>
    <name evidence="2" type="ORF">SD37_40835</name>
</gene>
<evidence type="ECO:0000259" key="1">
    <source>
        <dbReference type="Pfam" id="PF12680"/>
    </source>
</evidence>
<feature type="domain" description="SnoaL-like" evidence="1">
    <location>
        <begin position="7"/>
        <end position="102"/>
    </location>
</feature>
<sequence>MSIDTTERYRRAIETRDVALALSAFAPDAVVHSPLTSRVRFTGHAELEPLLEVAYAHLRDVRFHTDTGDASTRVVVYTARVGGEEMEEAAVLKLGEDGLIAEATLFVRPLPGLVALMDAFGPDIARRNGRTFAARLLSVATKPLLAMVRSGDRHAVPLAGPKRPERV</sequence>
<evidence type="ECO:0000313" key="3">
    <source>
        <dbReference type="Proteomes" id="UP000093695"/>
    </source>
</evidence>
<dbReference type="eggNOG" id="COG3631">
    <property type="taxonomic scope" value="Bacteria"/>
</dbReference>
<dbReference type="InterPro" id="IPR032710">
    <property type="entry name" value="NTF2-like_dom_sf"/>
</dbReference>
<dbReference type="Gene3D" id="3.10.450.50">
    <property type="match status" value="1"/>
</dbReference>
<reference evidence="2 3" key="1">
    <citation type="journal article" date="2015" name="Genome Announc.">
        <title>Draft Genome Sequence of Norvancomycin-Producing Strain Amycolatopsis orientalis CPCC200066.</title>
        <authorList>
            <person name="Lei X."/>
            <person name="Yuan F."/>
            <person name="Shi Y."/>
            <person name="Li X."/>
            <person name="Wang L."/>
            <person name="Hong B."/>
        </authorList>
    </citation>
    <scope>NUCLEOTIDE SEQUENCE [LARGE SCALE GENOMIC DNA]</scope>
    <source>
        <strain evidence="2 3">B-37</strain>
    </source>
</reference>
<organism evidence="2 3">
    <name type="scientific">Amycolatopsis orientalis</name>
    <name type="common">Nocardia orientalis</name>
    <dbReference type="NCBI Taxonomy" id="31958"/>
    <lineage>
        <taxon>Bacteria</taxon>
        <taxon>Bacillati</taxon>
        <taxon>Actinomycetota</taxon>
        <taxon>Actinomycetes</taxon>
        <taxon>Pseudonocardiales</taxon>
        <taxon>Pseudonocardiaceae</taxon>
        <taxon>Amycolatopsis</taxon>
    </lineage>
</organism>
<dbReference type="EMBL" id="CP016174">
    <property type="protein sequence ID" value="ANN21299.1"/>
    <property type="molecule type" value="Genomic_DNA"/>
</dbReference>
<dbReference type="RefSeq" id="WP_044849659.1">
    <property type="nucleotide sequence ID" value="NZ_CP016174.1"/>
</dbReference>
<dbReference type="SUPFAM" id="SSF54427">
    <property type="entry name" value="NTF2-like"/>
    <property type="match status" value="1"/>
</dbReference>
<dbReference type="STRING" id="31958.SD37_40835"/>
<dbReference type="Proteomes" id="UP000093695">
    <property type="component" value="Chromosome"/>
</dbReference>
<evidence type="ECO:0000313" key="2">
    <source>
        <dbReference type="EMBL" id="ANN21299.1"/>
    </source>
</evidence>
<accession>A0A193CA24</accession>
<proteinExistence type="predicted"/>